<evidence type="ECO:0000259" key="14">
    <source>
        <dbReference type="SMART" id="SM01228"/>
    </source>
</evidence>
<comment type="cofactor">
    <cofactor evidence="1 12">
        <name>FAD</name>
        <dbReference type="ChEBI" id="CHEBI:57692"/>
    </cofactor>
</comment>
<evidence type="ECO:0000256" key="8">
    <source>
        <dbReference type="ARBA" id="ARBA00022827"/>
    </source>
</evidence>
<evidence type="ECO:0000313" key="15">
    <source>
        <dbReference type="EMBL" id="CRX37532.1"/>
    </source>
</evidence>
<dbReference type="FunFam" id="3.50.50.60:FF:000010">
    <property type="entry name" value="tRNA uridine 5-carboxymethylaminomethyl modification enzyme MnmG"/>
    <property type="match status" value="1"/>
</dbReference>
<dbReference type="OrthoDB" id="9815560at2"/>
<feature type="domain" description="tRNA uridine 5-carboxymethylaminomethyl modification enzyme C-terminal subdomain" evidence="14">
    <location>
        <begin position="532"/>
        <end position="603"/>
    </location>
</feature>
<keyword evidence="8 12" id="KW-0274">FAD</keyword>
<feature type="binding site" evidence="12">
    <location>
        <begin position="14"/>
        <end position="19"/>
    </location>
    <ligand>
        <name>FAD</name>
        <dbReference type="ChEBI" id="CHEBI:57692"/>
    </ligand>
</feature>
<dbReference type="SUPFAM" id="SSF51905">
    <property type="entry name" value="FAD/NAD(P)-binding domain"/>
    <property type="match status" value="1"/>
</dbReference>
<evidence type="ECO:0000256" key="1">
    <source>
        <dbReference type="ARBA" id="ARBA00001974"/>
    </source>
</evidence>
<accession>A0A0H5DN60</accession>
<gene>
    <name evidence="12 15" type="primary">gidA</name>
    <name evidence="12" type="synonym">mnmG</name>
    <name evidence="15" type="ORF">ELAC_0171</name>
</gene>
<dbReference type="InterPro" id="IPR049312">
    <property type="entry name" value="GIDA_C_N"/>
</dbReference>
<keyword evidence="5 12" id="KW-0963">Cytoplasm</keyword>
<evidence type="ECO:0000256" key="12">
    <source>
        <dbReference type="HAMAP-Rule" id="MF_00129"/>
    </source>
</evidence>
<dbReference type="HAMAP" id="MF_00129">
    <property type="entry name" value="MnmG_GidA"/>
    <property type="match status" value="1"/>
</dbReference>
<sequence length="627" mass="69493">MWEYPEHFDVIVMGGGHAGCEAAHAAAKMGARTLLLTMNLDTIGKMSCNPAIGGIGKGHMVREIDAIGGIMGKAIDCTGIQFRMLNSAKGPAVWAPRAQADKWLYAQEMKSRLEERENLEIKQGTIEEILTEAGRVTGVVTKEGLIYKCKSLILSSGTFMKGLLHIGETQLTGGRSGDPPAVGISASLEKLGIRLGRLKTGTPPRIHKRSIDFSLTEEQPGDEGVRFSFDEEEGKPRPRQVSCHITYTTEETKNIILNNLHLSAMYSGRIQSVGPRYCPSIEDKMVRFKDKERHQIFLEPEGLTTNEVYVNGVSTSLPQDVQREFIRSIPALRNAEIMRPAYAIEYDYVVSGQIYPTLETKQVEGLFLSGQVNGTTGYEEAAGQGLVAGINAAAKVLGKPPFILTRANSYIGVMIDDLCTKGLTEPYRMFTSRAEHRLLLRQDNADLRLRAMGYEYGLISRPAMDHLERKVAALEEETKRLSKIFKQIDGKGTPLTQLLCRPGVSYSDILRDYPEDVRDYGADINMQIELKLKYAGYIDRQMAEVDKLSHIEKIKVPRGFDFKAVSSLRHEAKEKLSFHTPETLGQASRISGVSPADITVLMIALGRREKQAVCQEETEDFQGPCGC</sequence>
<comment type="function">
    <text evidence="2 12">NAD-binding protein involved in the addition of a carboxymethylaminomethyl (cmnm) group at the wobble position (U34) of certain tRNAs, forming tRNA-cmnm(5)s(2)U34.</text>
</comment>
<dbReference type="Gene3D" id="1.10.10.1800">
    <property type="entry name" value="tRNA uridine 5-carboxymethylaminomethyl modification enzyme MnmG/GidA"/>
    <property type="match status" value="1"/>
</dbReference>
<dbReference type="InterPro" id="IPR044920">
    <property type="entry name" value="MnmG_C_subdom_sf"/>
</dbReference>
<keyword evidence="7 12" id="KW-0819">tRNA processing</keyword>
<dbReference type="PANTHER" id="PTHR11806">
    <property type="entry name" value="GLUCOSE INHIBITED DIVISION PROTEIN A"/>
    <property type="match status" value="1"/>
</dbReference>
<dbReference type="Pfam" id="PF13932">
    <property type="entry name" value="SAM_GIDA_C"/>
    <property type="match status" value="1"/>
</dbReference>
<protein>
    <recommendedName>
        <fullName evidence="4 12">tRNA uridine 5-carboxymethylaminomethyl modification enzyme MnmG</fullName>
    </recommendedName>
    <alternativeName>
        <fullName evidence="11 12">Glucose-inhibited division protein A</fullName>
    </alternativeName>
</protein>
<evidence type="ECO:0000256" key="6">
    <source>
        <dbReference type="ARBA" id="ARBA00022630"/>
    </source>
</evidence>
<keyword evidence="16" id="KW-1185">Reference proteome</keyword>
<evidence type="ECO:0000256" key="11">
    <source>
        <dbReference type="ARBA" id="ARBA00031800"/>
    </source>
</evidence>
<comment type="subunit">
    <text evidence="10 12">Homodimer. Heterotetramer of two MnmE and two MnmG subunits.</text>
</comment>
<dbReference type="Pfam" id="PF21680">
    <property type="entry name" value="GIDA_C_1st"/>
    <property type="match status" value="1"/>
</dbReference>
<dbReference type="Proteomes" id="UP000220251">
    <property type="component" value="Unassembled WGS sequence"/>
</dbReference>
<dbReference type="GO" id="GO:0002098">
    <property type="term" value="P:tRNA wobble uridine modification"/>
    <property type="evidence" value="ECO:0007669"/>
    <property type="project" value="InterPro"/>
</dbReference>
<comment type="caution">
    <text evidence="12">Lacks conserved residue(s) required for the propagation of feature annotation.</text>
</comment>
<evidence type="ECO:0000256" key="10">
    <source>
        <dbReference type="ARBA" id="ARBA00025948"/>
    </source>
</evidence>
<dbReference type="FunFam" id="1.10.150.570:FF:000001">
    <property type="entry name" value="tRNA uridine 5-carboxymethylaminomethyl modification enzyme MnmG"/>
    <property type="match status" value="1"/>
</dbReference>
<feature type="region of interest" description="Disordered" evidence="13">
    <location>
        <begin position="217"/>
        <end position="238"/>
    </location>
</feature>
<dbReference type="AlphaFoldDB" id="A0A0H5DN60"/>
<evidence type="ECO:0000256" key="9">
    <source>
        <dbReference type="ARBA" id="ARBA00023027"/>
    </source>
</evidence>
<reference evidence="16" key="1">
    <citation type="submission" date="2015-06" db="EMBL/GenBank/DDBJ databases">
        <authorList>
            <person name="Bertelli C."/>
        </authorList>
    </citation>
    <scope>NUCLEOTIDE SEQUENCE [LARGE SCALE GENOMIC DNA]</scope>
    <source>
        <strain evidence="16">CRIB-30</strain>
    </source>
</reference>
<comment type="similarity">
    <text evidence="3 12">Belongs to the MnmG family.</text>
</comment>
<dbReference type="InterPro" id="IPR004416">
    <property type="entry name" value="MnmG"/>
</dbReference>
<dbReference type="Gene3D" id="3.50.50.60">
    <property type="entry name" value="FAD/NAD(P)-binding domain"/>
    <property type="match status" value="2"/>
</dbReference>
<dbReference type="GO" id="GO:0030488">
    <property type="term" value="P:tRNA methylation"/>
    <property type="evidence" value="ECO:0007669"/>
    <property type="project" value="TreeGrafter"/>
</dbReference>
<dbReference type="InterPro" id="IPR026904">
    <property type="entry name" value="MnmG_C"/>
</dbReference>
<dbReference type="EMBL" id="CWGJ01000001">
    <property type="protein sequence ID" value="CRX37532.1"/>
    <property type="molecule type" value="Genomic_DNA"/>
</dbReference>
<dbReference type="InterPro" id="IPR020595">
    <property type="entry name" value="MnmG-rel_CS"/>
</dbReference>
<dbReference type="SMART" id="SM01228">
    <property type="entry name" value="GIDA_assoc_3"/>
    <property type="match status" value="1"/>
</dbReference>
<dbReference type="InterPro" id="IPR040131">
    <property type="entry name" value="MnmG_N"/>
</dbReference>
<evidence type="ECO:0000313" key="16">
    <source>
        <dbReference type="Proteomes" id="UP000220251"/>
    </source>
</evidence>
<dbReference type="NCBIfam" id="TIGR00136">
    <property type="entry name" value="mnmG_gidA"/>
    <property type="match status" value="1"/>
</dbReference>
<keyword evidence="6 12" id="KW-0285">Flavoprotein</keyword>
<dbReference type="InterPro" id="IPR047001">
    <property type="entry name" value="MnmG_C_subdom"/>
</dbReference>
<dbReference type="GO" id="GO:0050660">
    <property type="term" value="F:flavin adenine dinucleotide binding"/>
    <property type="evidence" value="ECO:0007669"/>
    <property type="project" value="UniProtKB-UniRule"/>
</dbReference>
<dbReference type="Pfam" id="PF01134">
    <property type="entry name" value="GIDA"/>
    <property type="match status" value="1"/>
</dbReference>
<keyword evidence="9 12" id="KW-0520">NAD</keyword>
<evidence type="ECO:0000256" key="7">
    <source>
        <dbReference type="ARBA" id="ARBA00022694"/>
    </source>
</evidence>
<dbReference type="InterPro" id="IPR036188">
    <property type="entry name" value="FAD/NAD-bd_sf"/>
</dbReference>
<proteinExistence type="inferred from homology"/>
<dbReference type="Gene3D" id="1.10.150.570">
    <property type="entry name" value="GidA associated domain, C-terminal subdomain"/>
    <property type="match status" value="1"/>
</dbReference>
<evidence type="ECO:0000256" key="5">
    <source>
        <dbReference type="ARBA" id="ARBA00022490"/>
    </source>
</evidence>
<dbReference type="RefSeq" id="WP_098037384.1">
    <property type="nucleotide sequence ID" value="NZ_CWGJ01000001.1"/>
</dbReference>
<name>A0A0H5DN60_9BACT</name>
<organism evidence="15 16">
    <name type="scientific">Estrella lausannensis</name>
    <dbReference type="NCBI Taxonomy" id="483423"/>
    <lineage>
        <taxon>Bacteria</taxon>
        <taxon>Pseudomonadati</taxon>
        <taxon>Chlamydiota</taxon>
        <taxon>Chlamydiia</taxon>
        <taxon>Parachlamydiales</taxon>
        <taxon>Candidatus Criblamydiaceae</taxon>
        <taxon>Estrella</taxon>
    </lineage>
</organism>
<evidence type="ECO:0000256" key="13">
    <source>
        <dbReference type="SAM" id="MobiDB-lite"/>
    </source>
</evidence>
<comment type="subcellular location">
    <subcellularLocation>
        <location evidence="12">Cytoplasm</location>
    </subcellularLocation>
</comment>
<dbReference type="PROSITE" id="PS01280">
    <property type="entry name" value="GIDA_1"/>
    <property type="match status" value="1"/>
</dbReference>
<dbReference type="PANTHER" id="PTHR11806:SF0">
    <property type="entry name" value="PROTEIN MTO1 HOMOLOG, MITOCHONDRIAL"/>
    <property type="match status" value="1"/>
</dbReference>
<evidence type="ECO:0000256" key="2">
    <source>
        <dbReference type="ARBA" id="ARBA00003717"/>
    </source>
</evidence>
<dbReference type="InterPro" id="IPR002218">
    <property type="entry name" value="MnmG-rel"/>
</dbReference>
<dbReference type="GO" id="GO:0005829">
    <property type="term" value="C:cytosol"/>
    <property type="evidence" value="ECO:0007669"/>
    <property type="project" value="TreeGrafter"/>
</dbReference>
<dbReference type="FunFam" id="3.50.50.60:FF:000002">
    <property type="entry name" value="tRNA uridine 5-carboxymethylaminomethyl modification enzyme MnmG"/>
    <property type="match status" value="1"/>
</dbReference>
<evidence type="ECO:0000256" key="3">
    <source>
        <dbReference type="ARBA" id="ARBA00007653"/>
    </source>
</evidence>
<evidence type="ECO:0000256" key="4">
    <source>
        <dbReference type="ARBA" id="ARBA00020461"/>
    </source>
</evidence>